<sequence>MSTTMEIPDMKVTGDSSPSMQERHLHHHHHHNHHHHEHLTKFSGKAEDATGKKVLVGVDGSDHSNYALDWYFEHIWSQDDYMVLLNCPDHHDVAKCQGSGETRGKYVFDRESLDQKLKEGEETIHHDLEKFKDKLIKQAAHGKVIAVSAKSPGDAILKTAEEEQCDLIVIGCRDRSTLRRTILGTVSDYIVHHSSVPVVVCRRKTTRRKSSAITPPNLDELNIAGK</sequence>
<keyword evidence="4" id="KW-1185">Reference proteome</keyword>
<evidence type="ECO:0000259" key="2">
    <source>
        <dbReference type="Pfam" id="PF00582"/>
    </source>
</evidence>
<evidence type="ECO:0000313" key="3">
    <source>
        <dbReference type="EMBL" id="GFO20560.1"/>
    </source>
</evidence>
<dbReference type="PANTHER" id="PTHR46989:SF3">
    <property type="entry name" value="USPA DOMAIN-CONTAINING PROTEIN"/>
    <property type="match status" value="1"/>
</dbReference>
<accession>A0AAV4BJ71</accession>
<gene>
    <name evidence="3" type="ORF">PoB_004706500</name>
</gene>
<proteinExistence type="predicted"/>
<evidence type="ECO:0000313" key="4">
    <source>
        <dbReference type="Proteomes" id="UP000735302"/>
    </source>
</evidence>
<reference evidence="3 4" key="1">
    <citation type="journal article" date="2021" name="Elife">
        <title>Chloroplast acquisition without the gene transfer in kleptoplastic sea slugs, Plakobranchus ocellatus.</title>
        <authorList>
            <person name="Maeda T."/>
            <person name="Takahashi S."/>
            <person name="Yoshida T."/>
            <person name="Shimamura S."/>
            <person name="Takaki Y."/>
            <person name="Nagai Y."/>
            <person name="Toyoda A."/>
            <person name="Suzuki Y."/>
            <person name="Arimoto A."/>
            <person name="Ishii H."/>
            <person name="Satoh N."/>
            <person name="Nishiyama T."/>
            <person name="Hasebe M."/>
            <person name="Maruyama T."/>
            <person name="Minagawa J."/>
            <person name="Obokata J."/>
            <person name="Shigenobu S."/>
        </authorList>
    </citation>
    <scope>NUCLEOTIDE SEQUENCE [LARGE SCALE GENOMIC DNA]</scope>
</reference>
<protein>
    <submittedName>
        <fullName evidence="3">Stress response protein nhax</fullName>
    </submittedName>
</protein>
<feature type="region of interest" description="Disordered" evidence="1">
    <location>
        <begin position="1"/>
        <end position="38"/>
    </location>
</feature>
<feature type="domain" description="UspA" evidence="2">
    <location>
        <begin position="52"/>
        <end position="202"/>
    </location>
</feature>
<dbReference type="PRINTS" id="PR01438">
    <property type="entry name" value="UNVRSLSTRESS"/>
</dbReference>
<comment type="caution">
    <text evidence="3">The sequence shown here is derived from an EMBL/GenBank/DDBJ whole genome shotgun (WGS) entry which is preliminary data.</text>
</comment>
<dbReference type="SUPFAM" id="SSF52402">
    <property type="entry name" value="Adenine nucleotide alpha hydrolases-like"/>
    <property type="match status" value="1"/>
</dbReference>
<dbReference type="Gene3D" id="3.40.50.620">
    <property type="entry name" value="HUPs"/>
    <property type="match status" value="1"/>
</dbReference>
<dbReference type="Proteomes" id="UP000735302">
    <property type="component" value="Unassembled WGS sequence"/>
</dbReference>
<dbReference type="EMBL" id="BLXT01005178">
    <property type="protein sequence ID" value="GFO20560.1"/>
    <property type="molecule type" value="Genomic_DNA"/>
</dbReference>
<name>A0AAV4BJ71_9GAST</name>
<dbReference type="InterPro" id="IPR014729">
    <property type="entry name" value="Rossmann-like_a/b/a_fold"/>
</dbReference>
<dbReference type="PANTHER" id="PTHR46989">
    <property type="entry name" value="USP DOMAIN-CONTAINING PROTEIN"/>
    <property type="match status" value="1"/>
</dbReference>
<evidence type="ECO:0000256" key="1">
    <source>
        <dbReference type="SAM" id="MobiDB-lite"/>
    </source>
</evidence>
<dbReference type="InterPro" id="IPR006015">
    <property type="entry name" value="Universal_stress_UspA"/>
</dbReference>
<dbReference type="Pfam" id="PF00582">
    <property type="entry name" value="Usp"/>
    <property type="match status" value="1"/>
</dbReference>
<dbReference type="CDD" id="cd23659">
    <property type="entry name" value="USP_At3g01520-like"/>
    <property type="match status" value="1"/>
</dbReference>
<dbReference type="InterPro" id="IPR006016">
    <property type="entry name" value="UspA"/>
</dbReference>
<dbReference type="AlphaFoldDB" id="A0AAV4BJ71"/>
<feature type="compositionally biased region" description="Basic residues" evidence="1">
    <location>
        <begin position="24"/>
        <end position="38"/>
    </location>
</feature>
<organism evidence="3 4">
    <name type="scientific">Plakobranchus ocellatus</name>
    <dbReference type="NCBI Taxonomy" id="259542"/>
    <lineage>
        <taxon>Eukaryota</taxon>
        <taxon>Metazoa</taxon>
        <taxon>Spiralia</taxon>
        <taxon>Lophotrochozoa</taxon>
        <taxon>Mollusca</taxon>
        <taxon>Gastropoda</taxon>
        <taxon>Heterobranchia</taxon>
        <taxon>Euthyneura</taxon>
        <taxon>Panpulmonata</taxon>
        <taxon>Sacoglossa</taxon>
        <taxon>Placobranchoidea</taxon>
        <taxon>Plakobranchidae</taxon>
        <taxon>Plakobranchus</taxon>
    </lineage>
</organism>